<dbReference type="OrthoDB" id="166895at2157"/>
<evidence type="ECO:0000313" key="2">
    <source>
        <dbReference type="Proteomes" id="UP000283805"/>
    </source>
</evidence>
<keyword evidence="2" id="KW-1185">Reference proteome</keyword>
<comment type="caution">
    <text evidence="1">The sequence shown here is derived from an EMBL/GenBank/DDBJ whole genome shotgun (WGS) entry which is preliminary data.</text>
</comment>
<evidence type="ECO:0000313" key="1">
    <source>
        <dbReference type="EMBL" id="RKD97613.1"/>
    </source>
</evidence>
<protein>
    <submittedName>
        <fullName evidence="1">Uncharacterized protein</fullName>
    </submittedName>
</protein>
<sequence>MTGNQERGDDGLETDQHLRRALQHLSEARDDEDLRKTNAVALEEVESTVSTVLREYEQDE</sequence>
<proteinExistence type="predicted"/>
<dbReference type="EMBL" id="RAPO01000001">
    <property type="protein sequence ID" value="RKD97613.1"/>
    <property type="molecule type" value="Genomic_DNA"/>
</dbReference>
<accession>A0A419WQ28</accession>
<dbReference type="RefSeq" id="WP_120243130.1">
    <property type="nucleotide sequence ID" value="NZ_RAPO01000001.1"/>
</dbReference>
<organism evidence="1 2">
    <name type="scientific">Halopiger aswanensis</name>
    <dbReference type="NCBI Taxonomy" id="148449"/>
    <lineage>
        <taxon>Archaea</taxon>
        <taxon>Methanobacteriati</taxon>
        <taxon>Methanobacteriota</taxon>
        <taxon>Stenosarchaea group</taxon>
        <taxon>Halobacteria</taxon>
        <taxon>Halobacteriales</taxon>
        <taxon>Natrialbaceae</taxon>
        <taxon>Halopiger</taxon>
    </lineage>
</organism>
<gene>
    <name evidence="1" type="ORF">ATJ93_0603</name>
</gene>
<dbReference type="Proteomes" id="UP000283805">
    <property type="component" value="Unassembled WGS sequence"/>
</dbReference>
<dbReference type="AlphaFoldDB" id="A0A419WQ28"/>
<name>A0A419WQ28_9EURY</name>
<reference evidence="1 2" key="1">
    <citation type="submission" date="2018-09" db="EMBL/GenBank/DDBJ databases">
        <title>Genomic Encyclopedia of Archaeal and Bacterial Type Strains, Phase II (KMG-II): from individual species to whole genera.</title>
        <authorList>
            <person name="Goeker M."/>
        </authorList>
    </citation>
    <scope>NUCLEOTIDE SEQUENCE [LARGE SCALE GENOMIC DNA]</scope>
    <source>
        <strain evidence="1 2">DSM 13151</strain>
    </source>
</reference>